<dbReference type="AlphaFoldDB" id="A0A099KQL9"/>
<dbReference type="EMBL" id="JQED01000017">
    <property type="protein sequence ID" value="KGJ92505.1"/>
    <property type="molecule type" value="Genomic_DNA"/>
</dbReference>
<dbReference type="PANTHER" id="PTHR22603">
    <property type="entry name" value="CHOLINE/ETHANOALAMINE KINASE"/>
    <property type="match status" value="1"/>
</dbReference>
<dbReference type="Pfam" id="PF01633">
    <property type="entry name" value="Choline_kinase"/>
    <property type="match status" value="1"/>
</dbReference>
<dbReference type="PATRIC" id="fig|28229.4.peg.1792"/>
<comment type="caution">
    <text evidence="1">The sequence shown here is derived from an EMBL/GenBank/DDBJ whole genome shotgun (WGS) entry which is preliminary data.</text>
</comment>
<dbReference type="SUPFAM" id="SSF56112">
    <property type="entry name" value="Protein kinase-like (PK-like)"/>
    <property type="match status" value="1"/>
</dbReference>
<dbReference type="Gene3D" id="3.90.1200.10">
    <property type="match status" value="1"/>
</dbReference>
<dbReference type="PANTHER" id="PTHR22603:SF66">
    <property type="entry name" value="ETHANOLAMINE KINASE"/>
    <property type="match status" value="1"/>
</dbReference>
<dbReference type="GO" id="GO:0006646">
    <property type="term" value="P:phosphatidylethanolamine biosynthetic process"/>
    <property type="evidence" value="ECO:0007669"/>
    <property type="project" value="TreeGrafter"/>
</dbReference>
<sequence length="279" mass="31718">MLVDGMSHTCFKVTTISQVYFVKKLNSETAKEEVVACRFASQHGLSPCIIYHDDSWLVTEFIDSITVNKAEISADKCIKTGLTLMAKLHQLLPQLIMEDIPYLNTVKSVQRLCTTPTTLTRVQRRVLALITDRLTFMIEAEQKSSGVVNVLSHGDMNYSNILLDKANQAWLIDFECSHLAPVEFDLSMFIAVNNIPTHRINEIVASYMVLVPNFRPNKTLLTYYLLYSFFINGLWYLDNAKDSEAKDPMKSLAIEQWSAFDNFAIESLLNLPKLQPLLI</sequence>
<name>A0A099KQL9_COLPS</name>
<organism evidence="1 2">
    <name type="scientific">Colwellia psychrerythraea</name>
    <name type="common">Vibrio psychroerythus</name>
    <dbReference type="NCBI Taxonomy" id="28229"/>
    <lineage>
        <taxon>Bacteria</taxon>
        <taxon>Pseudomonadati</taxon>
        <taxon>Pseudomonadota</taxon>
        <taxon>Gammaproteobacteria</taxon>
        <taxon>Alteromonadales</taxon>
        <taxon>Colwelliaceae</taxon>
        <taxon>Colwellia</taxon>
    </lineage>
</organism>
<protein>
    <recommendedName>
        <fullName evidence="3">Aminoglycoside phosphotransferase domain-containing protein</fullName>
    </recommendedName>
</protein>
<dbReference type="InterPro" id="IPR011009">
    <property type="entry name" value="Kinase-like_dom_sf"/>
</dbReference>
<dbReference type="GO" id="GO:0004305">
    <property type="term" value="F:ethanolamine kinase activity"/>
    <property type="evidence" value="ECO:0007669"/>
    <property type="project" value="TreeGrafter"/>
</dbReference>
<evidence type="ECO:0000313" key="1">
    <source>
        <dbReference type="EMBL" id="KGJ92505.1"/>
    </source>
</evidence>
<proteinExistence type="predicted"/>
<dbReference type="GO" id="GO:0005737">
    <property type="term" value="C:cytoplasm"/>
    <property type="evidence" value="ECO:0007669"/>
    <property type="project" value="TreeGrafter"/>
</dbReference>
<dbReference type="Proteomes" id="UP000029843">
    <property type="component" value="Unassembled WGS sequence"/>
</dbReference>
<evidence type="ECO:0008006" key="3">
    <source>
        <dbReference type="Google" id="ProtNLM"/>
    </source>
</evidence>
<gene>
    <name evidence="1" type="ORF">ND2E_2753</name>
</gene>
<evidence type="ECO:0000313" key="2">
    <source>
        <dbReference type="Proteomes" id="UP000029843"/>
    </source>
</evidence>
<reference evidence="1 2" key="1">
    <citation type="submission" date="2014-08" db="EMBL/GenBank/DDBJ databases">
        <title>Genomic and Phenotypic Diversity of Colwellia psychrerythraea strains from Disparate Marine Basins.</title>
        <authorList>
            <person name="Techtmann S.M."/>
            <person name="Stelling S.C."/>
            <person name="Utturkar S.M."/>
            <person name="Alshibli N."/>
            <person name="Harris A."/>
            <person name="Brown S.D."/>
            <person name="Hazen T.C."/>
        </authorList>
    </citation>
    <scope>NUCLEOTIDE SEQUENCE [LARGE SCALE GENOMIC DNA]</scope>
    <source>
        <strain evidence="1 2">ND2E</strain>
    </source>
</reference>
<accession>A0A099KQL9</accession>